<dbReference type="Gene3D" id="3.30.559.10">
    <property type="entry name" value="Chloramphenicol acetyltransferase-like domain"/>
    <property type="match status" value="2"/>
</dbReference>
<name>A0A6J1KFA5_CUCMA</name>
<dbReference type="Proteomes" id="UP000504608">
    <property type="component" value="Unplaced"/>
</dbReference>
<dbReference type="PANTHER" id="PTHR31642">
    <property type="entry name" value="TRICHOTHECENE 3-O-ACETYLTRANSFERASE"/>
    <property type="match status" value="1"/>
</dbReference>
<dbReference type="PANTHER" id="PTHR31642:SF316">
    <property type="entry name" value="PROTEIN ECERIFERUM 26-LIKE"/>
    <property type="match status" value="1"/>
</dbReference>
<evidence type="ECO:0000313" key="3">
    <source>
        <dbReference type="RefSeq" id="XP_022999405.1"/>
    </source>
</evidence>
<keyword evidence="2" id="KW-1185">Reference proteome</keyword>
<accession>A0A6J1KFA5</accession>
<reference evidence="3" key="1">
    <citation type="submission" date="2025-08" db="UniProtKB">
        <authorList>
            <consortium name="RefSeq"/>
        </authorList>
    </citation>
    <scope>IDENTIFICATION</scope>
    <source>
        <tissue evidence="3">Young leaves</tissue>
    </source>
</reference>
<dbReference type="SUPFAM" id="SSF52777">
    <property type="entry name" value="CoA-dependent acyltransferases"/>
    <property type="match status" value="1"/>
</dbReference>
<protein>
    <submittedName>
        <fullName evidence="3">Protein ECERIFERUM 26-like</fullName>
    </submittedName>
</protein>
<gene>
    <name evidence="3" type="primary">LOC111493787</name>
</gene>
<dbReference type="KEGG" id="cmax:111493787"/>
<dbReference type="GO" id="GO:0016747">
    <property type="term" value="F:acyltransferase activity, transferring groups other than amino-acyl groups"/>
    <property type="evidence" value="ECO:0007669"/>
    <property type="project" value="TreeGrafter"/>
</dbReference>
<dbReference type="AlphaFoldDB" id="A0A6J1KFA5"/>
<organism evidence="2 3">
    <name type="scientific">Cucurbita maxima</name>
    <name type="common">Pumpkin</name>
    <name type="synonym">Winter squash</name>
    <dbReference type="NCBI Taxonomy" id="3661"/>
    <lineage>
        <taxon>Eukaryota</taxon>
        <taxon>Viridiplantae</taxon>
        <taxon>Streptophyta</taxon>
        <taxon>Embryophyta</taxon>
        <taxon>Tracheophyta</taxon>
        <taxon>Spermatophyta</taxon>
        <taxon>Magnoliopsida</taxon>
        <taxon>eudicotyledons</taxon>
        <taxon>Gunneridae</taxon>
        <taxon>Pentapetalae</taxon>
        <taxon>rosids</taxon>
        <taxon>fabids</taxon>
        <taxon>Cucurbitales</taxon>
        <taxon>Cucurbitaceae</taxon>
        <taxon>Cucurbiteae</taxon>
        <taxon>Cucurbita</taxon>
    </lineage>
</organism>
<dbReference type="InterPro" id="IPR023213">
    <property type="entry name" value="CAT-like_dom_sf"/>
</dbReference>
<dbReference type="InterPro" id="IPR050317">
    <property type="entry name" value="Plant_Fungal_Acyltransferase"/>
</dbReference>
<dbReference type="OrthoDB" id="671439at2759"/>
<proteinExistence type="inferred from homology"/>
<dbReference type="Pfam" id="PF02458">
    <property type="entry name" value="Transferase"/>
    <property type="match status" value="1"/>
</dbReference>
<dbReference type="RefSeq" id="XP_022999405.1">
    <property type="nucleotide sequence ID" value="XM_023143637.1"/>
</dbReference>
<sequence length="453" mass="50257">MSQIQNRVTPITKLTAVSSDPSMSGRVYSLTAADHAMELHSGAVVIYYNENPFGSFILDPMRESLSRVLSLYPTVTGRLTRSENGNWAVKANDAGVRVTMTKVGTTLDEWLRSADSAEERNLAPFEEMPENPYIWSPFRIQINEFEGGGVAIGVSFTHLTADPTSATFLLKAWADAHRGEPVSPPIFTRPSIGDGEQIPNTATKSTSFYANKSKTWTQNQPASTTKMASATFKFSNSTINQWLSKTEHHCPNATPFDLLAALFWKQVLQIKGLSQNELNHSLSICTDFRTSFQSSQRFYFGNALLFSELSVSSKDMEQWDLGEIMGLIHSHLEKLGEEDEIRTAMEWLESRKEKGGKYAAPFKMYGPELTCVSMEHMGVKLSYATKFVRDSKAVHVSYNVGNCEGDGLIVVMASNEEGVARNVMVMLPEREMAELCKDGAILRFNPTVILGGL</sequence>
<dbReference type="GeneID" id="111493787"/>
<comment type="similarity">
    <text evidence="1">Belongs to the plant acyltransferase family.</text>
</comment>
<evidence type="ECO:0000313" key="2">
    <source>
        <dbReference type="Proteomes" id="UP000504608"/>
    </source>
</evidence>
<evidence type="ECO:0000256" key="1">
    <source>
        <dbReference type="ARBA" id="ARBA00009861"/>
    </source>
</evidence>